<comment type="subunit">
    <text evidence="4">Homodimer.</text>
</comment>
<feature type="binding site" evidence="4 6">
    <location>
        <position position="112"/>
    </location>
    <ligand>
        <name>substrate</name>
    </ligand>
</feature>
<comment type="caution">
    <text evidence="4">Lacks conserved residue(s) required for the propagation of feature annotation.</text>
</comment>
<dbReference type="InterPro" id="IPR001406">
    <property type="entry name" value="PsdUridine_synth_TruA"/>
</dbReference>
<dbReference type="InterPro" id="IPR020097">
    <property type="entry name" value="PsdUridine_synth_TruA_a/b_dom"/>
</dbReference>
<comment type="catalytic activity">
    <reaction evidence="4 7">
        <text>uridine(38/39/40) in tRNA = pseudouridine(38/39/40) in tRNA</text>
        <dbReference type="Rhea" id="RHEA:22376"/>
        <dbReference type="Rhea" id="RHEA-COMP:10085"/>
        <dbReference type="Rhea" id="RHEA-COMP:10087"/>
        <dbReference type="ChEBI" id="CHEBI:65314"/>
        <dbReference type="ChEBI" id="CHEBI:65315"/>
        <dbReference type="EC" id="5.4.99.12"/>
    </reaction>
</comment>
<gene>
    <name evidence="4 9" type="primary">truA</name>
    <name evidence="9" type="ORF">D3874_16545</name>
</gene>
<dbReference type="EC" id="5.4.99.12" evidence="4"/>
<dbReference type="Gene3D" id="3.30.70.660">
    <property type="entry name" value="Pseudouridine synthase I, catalytic domain, C-terminal subdomain"/>
    <property type="match status" value="1"/>
</dbReference>
<evidence type="ECO:0000313" key="10">
    <source>
        <dbReference type="Proteomes" id="UP000284605"/>
    </source>
</evidence>
<accession>A0A418WEH4</accession>
<keyword evidence="10" id="KW-1185">Reference proteome</keyword>
<dbReference type="CDD" id="cd02570">
    <property type="entry name" value="PseudoU_synth_EcTruA"/>
    <property type="match status" value="1"/>
</dbReference>
<dbReference type="GO" id="GO:0003723">
    <property type="term" value="F:RNA binding"/>
    <property type="evidence" value="ECO:0007669"/>
    <property type="project" value="InterPro"/>
</dbReference>
<dbReference type="InterPro" id="IPR020103">
    <property type="entry name" value="PsdUridine_synth_cat_dom_sf"/>
</dbReference>
<dbReference type="FunFam" id="3.30.70.580:FF:000001">
    <property type="entry name" value="tRNA pseudouridine synthase A"/>
    <property type="match status" value="1"/>
</dbReference>
<dbReference type="PANTHER" id="PTHR11142">
    <property type="entry name" value="PSEUDOURIDYLATE SYNTHASE"/>
    <property type="match status" value="1"/>
</dbReference>
<evidence type="ECO:0000256" key="2">
    <source>
        <dbReference type="ARBA" id="ARBA00022694"/>
    </source>
</evidence>
<dbReference type="RefSeq" id="WP_119779061.1">
    <property type="nucleotide sequence ID" value="NZ_QYUK01000011.1"/>
</dbReference>
<feature type="domain" description="Pseudouridine synthase I TruA alpha/beta" evidence="8">
    <location>
        <begin position="146"/>
        <end position="246"/>
    </location>
</feature>
<dbReference type="Gene3D" id="3.30.70.580">
    <property type="entry name" value="Pseudouridine synthase I, catalytic domain, N-terminal subdomain"/>
    <property type="match status" value="1"/>
</dbReference>
<dbReference type="EMBL" id="QYUK01000011">
    <property type="protein sequence ID" value="RJF88425.1"/>
    <property type="molecule type" value="Genomic_DNA"/>
</dbReference>
<dbReference type="AlphaFoldDB" id="A0A418WEH4"/>
<proteinExistence type="inferred from homology"/>
<feature type="active site" description="Nucleophile" evidence="4 5">
    <location>
        <position position="53"/>
    </location>
</feature>
<dbReference type="PIRSF" id="PIRSF001430">
    <property type="entry name" value="tRNA_psdUrid_synth"/>
    <property type="match status" value="1"/>
</dbReference>
<dbReference type="PANTHER" id="PTHR11142:SF0">
    <property type="entry name" value="TRNA PSEUDOURIDINE SYNTHASE-LIKE 1"/>
    <property type="match status" value="1"/>
</dbReference>
<evidence type="ECO:0000256" key="3">
    <source>
        <dbReference type="ARBA" id="ARBA00023235"/>
    </source>
</evidence>
<dbReference type="GO" id="GO:0160147">
    <property type="term" value="F:tRNA pseudouridine(38-40) synthase activity"/>
    <property type="evidence" value="ECO:0007669"/>
    <property type="project" value="UniProtKB-EC"/>
</dbReference>
<dbReference type="InterPro" id="IPR020094">
    <property type="entry name" value="TruA/RsuA/RluB/E/F_N"/>
</dbReference>
<comment type="function">
    <text evidence="4">Formation of pseudouridine at positions 38, 39 and 40 in the anticodon stem and loop of transfer RNAs.</text>
</comment>
<comment type="caution">
    <text evidence="9">The sequence shown here is derived from an EMBL/GenBank/DDBJ whole genome shotgun (WGS) entry which is preliminary data.</text>
</comment>
<evidence type="ECO:0000256" key="4">
    <source>
        <dbReference type="HAMAP-Rule" id="MF_00171"/>
    </source>
</evidence>
<evidence type="ECO:0000256" key="5">
    <source>
        <dbReference type="PIRSR" id="PIRSR001430-1"/>
    </source>
</evidence>
<dbReference type="HAMAP" id="MF_00171">
    <property type="entry name" value="TruA"/>
    <property type="match status" value="1"/>
</dbReference>
<protein>
    <recommendedName>
        <fullName evidence="4">tRNA pseudouridine synthase A</fullName>
        <ecNumber evidence="4">5.4.99.12</ecNumber>
    </recommendedName>
    <alternativeName>
        <fullName evidence="4">tRNA pseudouridine(38-40) synthase</fullName>
    </alternativeName>
    <alternativeName>
        <fullName evidence="4">tRNA pseudouridylate synthase I</fullName>
    </alternativeName>
    <alternativeName>
        <fullName evidence="4">tRNA-uridine isomerase I</fullName>
    </alternativeName>
</protein>
<feature type="domain" description="Pseudouridine synthase I TruA alpha/beta" evidence="8">
    <location>
        <begin position="8"/>
        <end position="106"/>
    </location>
</feature>
<dbReference type="GO" id="GO:0031119">
    <property type="term" value="P:tRNA pseudouridine synthesis"/>
    <property type="evidence" value="ECO:0007669"/>
    <property type="project" value="UniProtKB-UniRule"/>
</dbReference>
<dbReference type="OrthoDB" id="9811823at2"/>
<sequence length="255" mass="27613">MPRYRITVEYDGGAFSGWQRQDDVPTVQGAIEAAAAHLNNGMPVTLMAAGRTDAGVHATGQVAHFDLEREIEPGTLANALNFHLKPAPVAIVEAALAAPDFHSRFDATGRHYLYRILDRRPPPAYTTGRVWHVSRRLDVEAMNEGAKVLVGHHDFSSFRATECQAKSPMKTLDRLVLARVGEEIHVEASSRSFLHHQVRIMVGTLKLVGEGKWTPADVAAALAARTRAAGGPTAPAEGLVLTRVDYGTAATQPEK</sequence>
<evidence type="ECO:0000313" key="9">
    <source>
        <dbReference type="EMBL" id="RJF88425.1"/>
    </source>
</evidence>
<evidence type="ECO:0000256" key="7">
    <source>
        <dbReference type="RuleBase" id="RU003792"/>
    </source>
</evidence>
<organism evidence="9 10">
    <name type="scientific">Oleomonas cavernae</name>
    <dbReference type="NCBI Taxonomy" id="2320859"/>
    <lineage>
        <taxon>Bacteria</taxon>
        <taxon>Pseudomonadati</taxon>
        <taxon>Pseudomonadota</taxon>
        <taxon>Alphaproteobacteria</taxon>
        <taxon>Acetobacterales</taxon>
        <taxon>Acetobacteraceae</taxon>
        <taxon>Oleomonas</taxon>
    </lineage>
</organism>
<keyword evidence="2 4" id="KW-0819">tRNA processing</keyword>
<dbReference type="Proteomes" id="UP000284605">
    <property type="component" value="Unassembled WGS sequence"/>
</dbReference>
<dbReference type="InterPro" id="IPR020095">
    <property type="entry name" value="PsdUridine_synth_TruA_C"/>
</dbReference>
<evidence type="ECO:0000256" key="1">
    <source>
        <dbReference type="ARBA" id="ARBA00009375"/>
    </source>
</evidence>
<comment type="similarity">
    <text evidence="1 4 7">Belongs to the tRNA pseudouridine synthase TruA family.</text>
</comment>
<reference evidence="9 10" key="1">
    <citation type="submission" date="2018-09" db="EMBL/GenBank/DDBJ databases">
        <authorList>
            <person name="Zhu H."/>
        </authorList>
    </citation>
    <scope>NUCLEOTIDE SEQUENCE [LARGE SCALE GENOMIC DNA]</scope>
    <source>
        <strain evidence="9 10">K1W22B-8</strain>
    </source>
</reference>
<keyword evidence="3 4" id="KW-0413">Isomerase</keyword>
<dbReference type="NCBIfam" id="TIGR00071">
    <property type="entry name" value="hisT_truA"/>
    <property type="match status" value="1"/>
</dbReference>
<evidence type="ECO:0000259" key="8">
    <source>
        <dbReference type="Pfam" id="PF01416"/>
    </source>
</evidence>
<evidence type="ECO:0000256" key="6">
    <source>
        <dbReference type="PIRSR" id="PIRSR001430-2"/>
    </source>
</evidence>
<dbReference type="SUPFAM" id="SSF55120">
    <property type="entry name" value="Pseudouridine synthase"/>
    <property type="match status" value="1"/>
</dbReference>
<dbReference type="Pfam" id="PF01416">
    <property type="entry name" value="PseudoU_synth_1"/>
    <property type="match status" value="2"/>
</dbReference>
<name>A0A418WEH4_9PROT</name>